<reference evidence="3" key="3">
    <citation type="submission" date="2019-09" db="EMBL/GenBank/DDBJ databases">
        <title>Co-occurence of chitin degradation, pigmentation and bioactivity in marine Pseudoalteromonas.</title>
        <authorList>
            <person name="Sonnenschein E.C."/>
            <person name="Bech P.K."/>
        </authorList>
    </citation>
    <scope>NUCLEOTIDE SEQUENCE</scope>
    <source>
        <strain evidence="3">S3790</strain>
    </source>
</reference>
<evidence type="ECO:0000313" key="3">
    <source>
        <dbReference type="EMBL" id="TMO68825.1"/>
    </source>
</evidence>
<dbReference type="PANTHER" id="PTHR32022">
    <property type="entry name" value="D-GLUTAMATE CYCLASE, MITOCHONDRIAL"/>
    <property type="match status" value="1"/>
</dbReference>
<dbReference type="EMBL" id="PNBW01000017">
    <property type="protein sequence ID" value="TMO78092.1"/>
    <property type="molecule type" value="Genomic_DNA"/>
</dbReference>
<comment type="similarity">
    <text evidence="1">Belongs to the D-glutamate cyclase family.</text>
</comment>
<dbReference type="RefSeq" id="WP_138591363.1">
    <property type="nucleotide sequence ID" value="NZ_PNBW01000017.1"/>
</dbReference>
<organism evidence="3 6">
    <name type="scientific">Pseudoalteromonas aurantia</name>
    <dbReference type="NCBI Taxonomy" id="43654"/>
    <lineage>
        <taxon>Bacteria</taxon>
        <taxon>Pseudomonadati</taxon>
        <taxon>Pseudomonadota</taxon>
        <taxon>Gammaproteobacteria</taxon>
        <taxon>Alteromonadales</taxon>
        <taxon>Pseudoalteromonadaceae</taxon>
        <taxon>Pseudoalteromonas</taxon>
    </lineage>
</organism>
<dbReference type="InterPro" id="IPR038021">
    <property type="entry name" value="Putative_hydro-lyase"/>
</dbReference>
<dbReference type="Gene3D" id="3.30.2040.10">
    <property type="entry name" value="PSTPO5379-like domain"/>
    <property type="match status" value="1"/>
</dbReference>
<dbReference type="PANTHER" id="PTHR32022:SF10">
    <property type="entry name" value="D-GLUTAMATE CYCLASE, MITOCHONDRIAL"/>
    <property type="match status" value="1"/>
</dbReference>
<accession>A0A5S3VA71</accession>
<comment type="caution">
    <text evidence="3">The sequence shown here is derived from an EMBL/GenBank/DDBJ whole genome shotgun (WGS) entry which is preliminary data.</text>
</comment>
<dbReference type="Proteomes" id="UP000307164">
    <property type="component" value="Unassembled WGS sequence"/>
</dbReference>
<evidence type="ECO:0000313" key="5">
    <source>
        <dbReference type="Proteomes" id="UP000307164"/>
    </source>
</evidence>
<dbReference type="Gene3D" id="3.40.1640.10">
    <property type="entry name" value="PSTPO5379-like"/>
    <property type="match status" value="1"/>
</dbReference>
<evidence type="ECO:0000313" key="4">
    <source>
        <dbReference type="EMBL" id="TMO78092.1"/>
    </source>
</evidence>
<keyword evidence="2" id="KW-0456">Lyase</keyword>
<reference evidence="5 6" key="1">
    <citation type="submission" date="2018-01" db="EMBL/GenBank/DDBJ databases">
        <authorList>
            <person name="Paulsen S."/>
            <person name="Gram L.K."/>
        </authorList>
    </citation>
    <scope>NUCLEOTIDE SEQUENCE [LARGE SCALE GENOMIC DNA]</scope>
    <source>
        <strain evidence="3 6">S3790</strain>
        <strain evidence="4 5">S3895</strain>
    </source>
</reference>
<keyword evidence="5" id="KW-1185">Reference proteome</keyword>
<dbReference type="Proteomes" id="UP000307217">
    <property type="component" value="Unassembled WGS sequence"/>
</dbReference>
<dbReference type="OrthoDB" id="149585at2"/>
<dbReference type="GO" id="GO:0016829">
    <property type="term" value="F:lyase activity"/>
    <property type="evidence" value="ECO:0007669"/>
    <property type="project" value="UniProtKB-KW"/>
</dbReference>
<protein>
    <submittedName>
        <fullName evidence="3">DUF1445 domain-containing protein</fullName>
    </submittedName>
</protein>
<sequence length="265" mass="29033">MDPSASLTAPHAIRKMIREGDYSGPTIGFVPGFTQCNIIILPKEYAYDFLQFCHLNSDACSLMAYSPAPGSYTLDTLGTDIDIRTDLPRYRVFKQGQLIEDVNDISPIWQSDLVAFALASYLSYDYALDCAGLKHTSINPLHGLPLYISTLPCQSAGIFSGFNVVSMRAFRPDEIVKAVQVGAINRSPHGIPVHFGEPADIGIFDLAKPAFGEPIEVTDKKIPVFWTSNMTAQLAITKIAPKLCIINSPEHLLVTDQQDVSLAIK</sequence>
<dbReference type="EMBL" id="PNBX01000029">
    <property type="protein sequence ID" value="TMO68825.1"/>
    <property type="molecule type" value="Genomic_DNA"/>
</dbReference>
<dbReference type="Pfam" id="PF07286">
    <property type="entry name" value="D-Glu_cyclase"/>
    <property type="match status" value="1"/>
</dbReference>
<evidence type="ECO:0000256" key="1">
    <source>
        <dbReference type="ARBA" id="ARBA00007896"/>
    </source>
</evidence>
<dbReference type="SUPFAM" id="SSF160920">
    <property type="entry name" value="PSTPO5379-like"/>
    <property type="match status" value="1"/>
</dbReference>
<evidence type="ECO:0000256" key="2">
    <source>
        <dbReference type="ARBA" id="ARBA00023239"/>
    </source>
</evidence>
<reference evidence="5 6" key="2">
    <citation type="submission" date="2019-06" db="EMBL/GenBank/DDBJ databases">
        <title>Co-occurence of chitin degradation, pigmentation and bioactivity in marine Pseudoalteromonas.</title>
        <authorList>
            <person name="Sonnenschein E.C."/>
            <person name="Bech P.K."/>
        </authorList>
    </citation>
    <scope>NUCLEOTIDE SEQUENCE [LARGE SCALE GENOMIC DNA]</scope>
    <source>
        <strain evidence="6">S3790</strain>
        <strain evidence="4 5">S3895</strain>
    </source>
</reference>
<dbReference type="InterPro" id="IPR009906">
    <property type="entry name" value="D-Glu_cyclase"/>
</dbReference>
<name>A0A5S3VA71_9GAMM</name>
<gene>
    <name evidence="3" type="ORF">CWC19_07870</name>
    <name evidence="4" type="ORF">CWC20_02815</name>
</gene>
<dbReference type="AlphaFoldDB" id="A0A5S3VA71"/>
<proteinExistence type="inferred from homology"/>
<evidence type="ECO:0000313" key="6">
    <source>
        <dbReference type="Proteomes" id="UP000307217"/>
    </source>
</evidence>